<keyword evidence="4 7" id="KW-0472">Membrane</keyword>
<feature type="transmembrane region" description="Helical" evidence="7">
    <location>
        <begin position="31"/>
        <end position="51"/>
    </location>
</feature>
<keyword evidence="6 7" id="KW-0961">Cell wall biogenesis/degradation</keyword>
<dbReference type="GO" id="GO:0005886">
    <property type="term" value="C:plasma membrane"/>
    <property type="evidence" value="ECO:0007669"/>
    <property type="project" value="UniProtKB-SubCell"/>
</dbReference>
<dbReference type="GO" id="GO:0071555">
    <property type="term" value="P:cell wall organization"/>
    <property type="evidence" value="ECO:0007669"/>
    <property type="project" value="UniProtKB-KW"/>
</dbReference>
<keyword evidence="2 7" id="KW-0812">Transmembrane</keyword>
<evidence type="ECO:0000313" key="9">
    <source>
        <dbReference type="EMBL" id="TBT95864.1"/>
    </source>
</evidence>
<dbReference type="GO" id="GO:0008932">
    <property type="term" value="F:lytic endotransglycosylase activity"/>
    <property type="evidence" value="ECO:0007669"/>
    <property type="project" value="UniProtKB-UniRule"/>
</dbReference>
<keyword evidence="3 7" id="KW-1133">Transmembrane helix</keyword>
<protein>
    <recommendedName>
        <fullName evidence="7">Endolytic murein transglycosylase</fullName>
        <ecNumber evidence="7">4.2.2.29</ecNumber>
    </recommendedName>
    <alternativeName>
        <fullName evidence="7">Peptidoglycan lytic transglycosylase</fullName>
    </alternativeName>
    <alternativeName>
        <fullName evidence="7">Peptidoglycan polymerization terminase</fullName>
    </alternativeName>
</protein>
<dbReference type="Gene3D" id="3.30.1490.480">
    <property type="entry name" value="Endolytic murein transglycosylase"/>
    <property type="match status" value="1"/>
</dbReference>
<evidence type="ECO:0000256" key="3">
    <source>
        <dbReference type="ARBA" id="ARBA00022989"/>
    </source>
</evidence>
<evidence type="ECO:0000256" key="2">
    <source>
        <dbReference type="ARBA" id="ARBA00022692"/>
    </source>
</evidence>
<comment type="subcellular location">
    <subcellularLocation>
        <location evidence="7">Cell membrane</location>
        <topology evidence="7">Single-pass membrane protein</topology>
    </subcellularLocation>
</comment>
<keyword evidence="5 7" id="KW-0456">Lyase</keyword>
<dbReference type="Proteomes" id="UP000291933">
    <property type="component" value="Unassembled WGS sequence"/>
</dbReference>
<dbReference type="EMBL" id="SDMR01000002">
    <property type="protein sequence ID" value="TBT95864.1"/>
    <property type="molecule type" value="Genomic_DNA"/>
</dbReference>
<dbReference type="AlphaFoldDB" id="A0A4Q9KN44"/>
<name>A0A4Q9KN44_PROTD</name>
<evidence type="ECO:0000256" key="7">
    <source>
        <dbReference type="HAMAP-Rule" id="MF_02065"/>
    </source>
</evidence>
<dbReference type="InterPro" id="IPR003770">
    <property type="entry name" value="MLTG-like"/>
</dbReference>
<gene>
    <name evidence="7 9" type="primary">mltG</name>
    <name evidence="9" type="ORF">ET996_02485</name>
</gene>
<evidence type="ECO:0000256" key="6">
    <source>
        <dbReference type="ARBA" id="ARBA00023316"/>
    </source>
</evidence>
<dbReference type="EC" id="4.2.2.29" evidence="7"/>
<keyword evidence="10" id="KW-1185">Reference proteome</keyword>
<dbReference type="HAMAP" id="MF_02065">
    <property type="entry name" value="MltG"/>
    <property type="match status" value="1"/>
</dbReference>
<sequence>MRSHRYSDVEPLRDPDTGQWNTDEIKRRAKGWAAVLLALAVLGAGGALVAAKGYEFYMGAKTAKDYVGAGTGETQVVIPKSSTALQIGKILADGGVIKDAKKFQDTALTRPDLWGKVQAGKFKLAKEVPSLTALQQLVDPTRAIHNWMSVPEGWRIDPQLVDVLAKGMKLPAPDVKAFLTTKARPNDYGYPAWVSPTGAAGPVAFEGLLFPDKYDVQDGATLEAQTKAIAGNFNAVMARLDFKTKAQALSFGDPKDTENTKAYKALIVASIIEKEVFRAEDRAKVARVIYNRLAKGVQLQFDSTVAYSVNKTGTVWTTADERDCKKNPSPYNTYCVKGLPPTPISAPAEAALSAALNPEAGDWMFFVPINLDTGETKFSVTDAEHNAARAELQAWCLASPENKKKCA</sequence>
<feature type="compositionally biased region" description="Basic and acidic residues" evidence="8">
    <location>
        <begin position="1"/>
        <end position="16"/>
    </location>
</feature>
<comment type="catalytic activity">
    <reaction evidence="7">
        <text>a peptidoglycan chain = a peptidoglycan chain with N-acetyl-1,6-anhydromuramyl-[peptide] at the reducing end + a peptidoglycan chain with N-acetylglucosamine at the non-reducing end.</text>
        <dbReference type="EC" id="4.2.2.29"/>
    </reaction>
</comment>
<evidence type="ECO:0000256" key="8">
    <source>
        <dbReference type="SAM" id="MobiDB-lite"/>
    </source>
</evidence>
<evidence type="ECO:0000256" key="4">
    <source>
        <dbReference type="ARBA" id="ARBA00023136"/>
    </source>
</evidence>
<dbReference type="NCBIfam" id="TIGR00247">
    <property type="entry name" value="endolytic transglycosylase MltG"/>
    <property type="match status" value="1"/>
</dbReference>
<reference evidence="9 10" key="1">
    <citation type="submission" date="2019-01" db="EMBL/GenBank/DDBJ databases">
        <title>Lactibacter flavus gen. nov., sp. nov., a novel bacterium of the family Propionibacteriaceae isolated from raw milk and dairy products.</title>
        <authorList>
            <person name="Huptas C."/>
            <person name="Wenning M."/>
            <person name="Breitenwieser F."/>
            <person name="Doll E."/>
            <person name="Von Neubeck M."/>
            <person name="Busse H.-J."/>
            <person name="Scherer S."/>
        </authorList>
    </citation>
    <scope>NUCLEOTIDE SEQUENCE [LARGE SCALE GENOMIC DNA]</scope>
    <source>
        <strain evidence="9 10">DSM 22130</strain>
    </source>
</reference>
<comment type="similarity">
    <text evidence="7">Belongs to the transglycosylase MltG family.</text>
</comment>
<comment type="caution">
    <text evidence="9">The sequence shown here is derived from an EMBL/GenBank/DDBJ whole genome shotgun (WGS) entry which is preliminary data.</text>
</comment>
<evidence type="ECO:0000256" key="1">
    <source>
        <dbReference type="ARBA" id="ARBA00022475"/>
    </source>
</evidence>
<evidence type="ECO:0000256" key="5">
    <source>
        <dbReference type="ARBA" id="ARBA00023239"/>
    </source>
</evidence>
<accession>A0A4Q9KN44</accession>
<dbReference type="PANTHER" id="PTHR30518">
    <property type="entry name" value="ENDOLYTIC MUREIN TRANSGLYCOSYLASE"/>
    <property type="match status" value="1"/>
</dbReference>
<dbReference type="Pfam" id="PF02618">
    <property type="entry name" value="YceG"/>
    <property type="match status" value="1"/>
</dbReference>
<proteinExistence type="inferred from homology"/>
<comment type="function">
    <text evidence="7">Functions as a peptidoglycan terminase that cleaves nascent peptidoglycan strands endolytically to terminate their elongation.</text>
</comment>
<evidence type="ECO:0000313" key="10">
    <source>
        <dbReference type="Proteomes" id="UP000291933"/>
    </source>
</evidence>
<feature type="site" description="Important for catalytic activity" evidence="7">
    <location>
        <position position="275"/>
    </location>
</feature>
<keyword evidence="1 7" id="KW-1003">Cell membrane</keyword>
<dbReference type="OrthoDB" id="9814591at2"/>
<dbReference type="GO" id="GO:0009252">
    <property type="term" value="P:peptidoglycan biosynthetic process"/>
    <property type="evidence" value="ECO:0007669"/>
    <property type="project" value="UniProtKB-UniRule"/>
</dbReference>
<feature type="region of interest" description="Disordered" evidence="8">
    <location>
        <begin position="1"/>
        <end position="20"/>
    </location>
</feature>
<organism evidence="9 10">
    <name type="scientific">Propioniciclava tarda</name>
    <dbReference type="NCBI Taxonomy" id="433330"/>
    <lineage>
        <taxon>Bacteria</taxon>
        <taxon>Bacillati</taxon>
        <taxon>Actinomycetota</taxon>
        <taxon>Actinomycetes</taxon>
        <taxon>Propionibacteriales</taxon>
        <taxon>Propionibacteriaceae</taxon>
        <taxon>Propioniciclava</taxon>
    </lineage>
</organism>
<dbReference type="PANTHER" id="PTHR30518:SF2">
    <property type="entry name" value="ENDOLYTIC MUREIN TRANSGLYCOSYLASE"/>
    <property type="match status" value="1"/>
</dbReference>